<protein>
    <submittedName>
        <fullName evidence="1">SDR family NAD(P)-dependent oxidoreductase</fullName>
    </submittedName>
</protein>
<name>A0ABY7TIT4_9SPHN</name>
<keyword evidence="2" id="KW-1185">Reference proteome</keyword>
<proteinExistence type="predicted"/>
<dbReference type="InterPro" id="IPR003560">
    <property type="entry name" value="DHB_DH"/>
</dbReference>
<gene>
    <name evidence="1" type="ORF">PQ455_15685</name>
</gene>
<dbReference type="PRINTS" id="PR01397">
    <property type="entry name" value="DHBDHDRGNASE"/>
</dbReference>
<sequence length="296" mass="30603">MKPRAVRRRRSVVITGAGTGLGREIALGFAAKGWVVFGTASSVAEVRDLTAASGRRVSLAVCDVSRIDAVRAWAGGVADAVDGAGLDLLVNAACACPYGPIELLSLDTLRRAFEVNVFGAISVINAFLPALRIARGKVIQMSRWTATVPLPFDGAAAASLAAIETLMSVYRAELEPCGIELLTVPTSAWKPADEASASAVAAARLVDGMTPAERDLYGKRLGIAADHFDGMRGSEIEMADAAARVIGIAESGPAPPVTAIGADAETMLRTARGMTDAEIGMLARERAGLATQSTGP</sequence>
<evidence type="ECO:0000313" key="2">
    <source>
        <dbReference type="Proteomes" id="UP001220395"/>
    </source>
</evidence>
<reference evidence="1 2" key="1">
    <citation type="submission" date="2023-02" db="EMBL/GenBank/DDBJ databases">
        <title>Genome sequence of Sphingomonas naphthae.</title>
        <authorList>
            <person name="Kim S."/>
            <person name="Heo J."/>
            <person name="Kwon S.-W."/>
        </authorList>
    </citation>
    <scope>NUCLEOTIDE SEQUENCE [LARGE SCALE GENOMIC DNA]</scope>
    <source>
        <strain evidence="1 2">KACC 18716</strain>
    </source>
</reference>
<dbReference type="InterPro" id="IPR002347">
    <property type="entry name" value="SDR_fam"/>
</dbReference>
<dbReference type="Proteomes" id="UP001220395">
    <property type="component" value="Chromosome"/>
</dbReference>
<dbReference type="SUPFAM" id="SSF51735">
    <property type="entry name" value="NAD(P)-binding Rossmann-fold domains"/>
    <property type="match status" value="1"/>
</dbReference>
<organism evidence="1 2">
    <name type="scientific">Sphingomonas naphthae</name>
    <dbReference type="NCBI Taxonomy" id="1813468"/>
    <lineage>
        <taxon>Bacteria</taxon>
        <taxon>Pseudomonadati</taxon>
        <taxon>Pseudomonadota</taxon>
        <taxon>Alphaproteobacteria</taxon>
        <taxon>Sphingomonadales</taxon>
        <taxon>Sphingomonadaceae</taxon>
        <taxon>Sphingomonas</taxon>
    </lineage>
</organism>
<dbReference type="InterPro" id="IPR036291">
    <property type="entry name" value="NAD(P)-bd_dom_sf"/>
</dbReference>
<dbReference type="Pfam" id="PF00106">
    <property type="entry name" value="adh_short"/>
    <property type="match status" value="1"/>
</dbReference>
<dbReference type="RefSeq" id="WP_273687028.1">
    <property type="nucleotide sequence ID" value="NZ_CP117411.1"/>
</dbReference>
<dbReference type="Gene3D" id="3.40.50.720">
    <property type="entry name" value="NAD(P)-binding Rossmann-like Domain"/>
    <property type="match status" value="1"/>
</dbReference>
<dbReference type="EMBL" id="CP117411">
    <property type="protein sequence ID" value="WCT73054.1"/>
    <property type="molecule type" value="Genomic_DNA"/>
</dbReference>
<dbReference type="PANTHER" id="PTHR43313">
    <property type="entry name" value="SHORT-CHAIN DEHYDROGENASE/REDUCTASE FAMILY 9C"/>
    <property type="match status" value="1"/>
</dbReference>
<dbReference type="PANTHER" id="PTHR43313:SF1">
    <property type="entry name" value="3BETA-HYDROXYSTEROID DEHYDROGENASE DHS-16"/>
    <property type="match status" value="1"/>
</dbReference>
<evidence type="ECO:0000313" key="1">
    <source>
        <dbReference type="EMBL" id="WCT73054.1"/>
    </source>
</evidence>
<accession>A0ABY7TIT4</accession>